<name>A0ABU0TED4_9FLAO</name>
<dbReference type="InterPro" id="IPR045694">
    <property type="entry name" value="DUF6058"/>
</dbReference>
<protein>
    <submittedName>
        <fullName evidence="1">Uncharacterized protein</fullName>
    </submittedName>
</protein>
<proteinExistence type="predicted"/>
<sequence length="226" mass="26302">MEENFTYINDNYIVEEELCTVAGITKNELTDLIQNHLVPDASYVITKIVKITSPLNDEFLSESTEKYFNKSCISLIQKNKNIQDPSDYKEEFKNKFIQNLVNHPDKTFAYGNIFKENIPNAEKLDEAFEEEWEAYCNGIYGICTLNSSEEEIVKKEIAVKKLIHFNTEYSGKTLTKDELDELITLNEEFNEVAHKFAPYQRALSSRGKYLDKILDQNNLNHLVKKY</sequence>
<evidence type="ECO:0000313" key="1">
    <source>
        <dbReference type="EMBL" id="MDQ1095427.1"/>
    </source>
</evidence>
<organism evidence="1 2">
    <name type="scientific">Chryseobacterium camelliae</name>
    <dbReference type="NCBI Taxonomy" id="1265445"/>
    <lineage>
        <taxon>Bacteria</taxon>
        <taxon>Pseudomonadati</taxon>
        <taxon>Bacteroidota</taxon>
        <taxon>Flavobacteriia</taxon>
        <taxon>Flavobacteriales</taxon>
        <taxon>Weeksellaceae</taxon>
        <taxon>Chryseobacterium group</taxon>
        <taxon>Chryseobacterium</taxon>
    </lineage>
</organism>
<dbReference type="Pfam" id="PF19531">
    <property type="entry name" value="DUF6058"/>
    <property type="match status" value="1"/>
</dbReference>
<dbReference type="Proteomes" id="UP001225072">
    <property type="component" value="Unassembled WGS sequence"/>
</dbReference>
<reference evidence="1 2" key="1">
    <citation type="submission" date="2023-07" db="EMBL/GenBank/DDBJ databases">
        <title>Functional and genomic diversity of the sorghum phyllosphere microbiome.</title>
        <authorList>
            <person name="Shade A."/>
        </authorList>
    </citation>
    <scope>NUCLEOTIDE SEQUENCE [LARGE SCALE GENOMIC DNA]</scope>
    <source>
        <strain evidence="1 2">SORGH_AS_1064</strain>
    </source>
</reference>
<gene>
    <name evidence="1" type="ORF">QE404_000574</name>
</gene>
<dbReference type="RefSeq" id="WP_307446209.1">
    <property type="nucleotide sequence ID" value="NZ_JAUTAL010000001.1"/>
</dbReference>
<dbReference type="EMBL" id="JAUTAL010000001">
    <property type="protein sequence ID" value="MDQ1095427.1"/>
    <property type="molecule type" value="Genomic_DNA"/>
</dbReference>
<evidence type="ECO:0000313" key="2">
    <source>
        <dbReference type="Proteomes" id="UP001225072"/>
    </source>
</evidence>
<comment type="caution">
    <text evidence="1">The sequence shown here is derived from an EMBL/GenBank/DDBJ whole genome shotgun (WGS) entry which is preliminary data.</text>
</comment>
<accession>A0ABU0TED4</accession>
<keyword evidence="2" id="KW-1185">Reference proteome</keyword>